<dbReference type="EMBL" id="CP012836">
    <property type="protein sequence ID" value="AMQ55213.1"/>
    <property type="molecule type" value="Genomic_DNA"/>
</dbReference>
<accession>A0A142EJA8</accession>
<feature type="domain" description="NAD-dependent epimerase/dehydratase" evidence="1">
    <location>
        <begin position="3"/>
        <end position="190"/>
    </location>
</feature>
<dbReference type="SUPFAM" id="SSF51735">
    <property type="entry name" value="NAD(P)-binding Rossmann-fold domains"/>
    <property type="match status" value="1"/>
</dbReference>
<dbReference type="OrthoDB" id="596910at2"/>
<dbReference type="AlphaFoldDB" id="A0A142EJA8"/>
<dbReference type="Pfam" id="PF01370">
    <property type="entry name" value="Epimerase"/>
    <property type="match status" value="1"/>
</dbReference>
<reference evidence="2 3" key="2">
    <citation type="journal article" date="2016" name="Genome Announc.">
        <title>Complete Genome Sequence of Algoriphagus sp. Strain M8-2, Isolated from a Brackish Lake.</title>
        <authorList>
            <person name="Muraguchi Y."/>
            <person name="Kushimoto K."/>
            <person name="Ohtsubo Y."/>
            <person name="Suzuki T."/>
            <person name="Dohra H."/>
            <person name="Kimbara K."/>
            <person name="Shintani M."/>
        </authorList>
    </citation>
    <scope>NUCLEOTIDE SEQUENCE [LARGE SCALE GENOMIC DNA]</scope>
    <source>
        <strain evidence="2 3">M8-2</strain>
    </source>
</reference>
<keyword evidence="3" id="KW-1185">Reference proteome</keyword>
<dbReference type="KEGG" id="alm:AO498_02310"/>
<organism evidence="2 3">
    <name type="scientific">Algoriphagus sanaruensis</name>
    <dbReference type="NCBI Taxonomy" id="1727163"/>
    <lineage>
        <taxon>Bacteria</taxon>
        <taxon>Pseudomonadati</taxon>
        <taxon>Bacteroidota</taxon>
        <taxon>Cytophagia</taxon>
        <taxon>Cytophagales</taxon>
        <taxon>Cyclobacteriaceae</taxon>
        <taxon>Algoriphagus</taxon>
    </lineage>
</organism>
<gene>
    <name evidence="2" type="ORF">AO498_02310</name>
</gene>
<dbReference type="InterPro" id="IPR051783">
    <property type="entry name" value="NAD(P)-dependent_oxidoreduct"/>
</dbReference>
<dbReference type="Proteomes" id="UP000073816">
    <property type="component" value="Chromosome"/>
</dbReference>
<protein>
    <submittedName>
        <fullName evidence="2">Dihydroflavonol 4-reductase</fullName>
    </submittedName>
</protein>
<dbReference type="GO" id="GO:0004029">
    <property type="term" value="F:aldehyde dehydrogenase (NAD+) activity"/>
    <property type="evidence" value="ECO:0007669"/>
    <property type="project" value="TreeGrafter"/>
</dbReference>
<evidence type="ECO:0000313" key="3">
    <source>
        <dbReference type="Proteomes" id="UP000073816"/>
    </source>
</evidence>
<dbReference type="Gene3D" id="3.40.50.720">
    <property type="entry name" value="NAD(P)-binding Rossmann-like Domain"/>
    <property type="match status" value="1"/>
</dbReference>
<dbReference type="RefSeq" id="WP_067543238.1">
    <property type="nucleotide sequence ID" value="NZ_CP012836.1"/>
</dbReference>
<dbReference type="InterPro" id="IPR036291">
    <property type="entry name" value="NAD(P)-bd_dom_sf"/>
</dbReference>
<dbReference type="PATRIC" id="fig|1727163.4.peg.485"/>
<dbReference type="PANTHER" id="PTHR48079:SF6">
    <property type="entry name" value="NAD(P)-BINDING DOMAIN-CONTAINING PROTEIN-RELATED"/>
    <property type="match status" value="1"/>
</dbReference>
<dbReference type="PANTHER" id="PTHR48079">
    <property type="entry name" value="PROTEIN YEEZ"/>
    <property type="match status" value="1"/>
</dbReference>
<name>A0A142EJA8_9BACT</name>
<sequence length="319" mass="35695">MNILITGITGLFGTQLAKEFTSLGKIFGLLRPEQSLDYTKFENQSITLREGELEDFDALCDSLEGIDLVIHSAGLVSFSSDQKENLLAVNTEGTKNLVNAMLSKGVKKLVHVSSVAAIGRSAEFSTIDEDFKWVESPLNTGYAVSKYLGELEVWRAAQEGLDVIVVNPSILLGKANYVKSSSAIYSYVIEENPFYPTGDLNYIDLRDAALITRQLVQKEQWGERFILNSNAISYQEFFQQVADVFGEKAPSLPLKDWMIWMGSLWAWFGTKIGISKSPLNRQTALLAQQNITFSNQKIQQLLGFKFTPLRETLEWAKNP</sequence>
<dbReference type="InterPro" id="IPR001509">
    <property type="entry name" value="Epimerase_deHydtase"/>
</dbReference>
<proteinExistence type="predicted"/>
<dbReference type="STRING" id="1727163.AO498_02310"/>
<dbReference type="GO" id="GO:0005737">
    <property type="term" value="C:cytoplasm"/>
    <property type="evidence" value="ECO:0007669"/>
    <property type="project" value="TreeGrafter"/>
</dbReference>
<evidence type="ECO:0000313" key="2">
    <source>
        <dbReference type="EMBL" id="AMQ55213.1"/>
    </source>
</evidence>
<reference evidence="3" key="1">
    <citation type="submission" date="2015-09" db="EMBL/GenBank/DDBJ databases">
        <title>Complete sequence of Algoriphagus sp. M8-2.</title>
        <authorList>
            <person name="Shintani M."/>
        </authorList>
    </citation>
    <scope>NUCLEOTIDE SEQUENCE [LARGE SCALE GENOMIC DNA]</scope>
    <source>
        <strain evidence="3">M8-2</strain>
    </source>
</reference>
<evidence type="ECO:0000259" key="1">
    <source>
        <dbReference type="Pfam" id="PF01370"/>
    </source>
</evidence>